<proteinExistence type="inferred from homology"/>
<sequence length="383" mass="39421">MIRTSRPLLALATAPLLLLVACGGGSSAAGGTSGGEAAEGTVTVTLTDDGCTAEPDSVPAGPASFQVVNSGAGAVTEAELVNAGGRILGERENLTPGLTGTFSLQLEAGDYTIQCPNAATDTSPFTVTGAAPAGTEDPLFAAATSGYQDYVEQQVADLVTATGAFAAAVQAGDVARAKELYGPARVPYERIEPVAESFGDLDPTIDARIADVADPSTWTGFHRIERALFEQGTTEGMAPVAQQLVADVERLNTLVQTTTYQPADLANGASALLDEVASSKVTGEEEAYSHLDLLDVAANVEGSRTAFNLLVPALQVTDADLVTTIQGRFDDVQAALQPYRRGEGYALYTELTPEQVRDLATAVDAVAEPLSQVSGKVVGAANQ</sequence>
<dbReference type="Gene3D" id="1.20.1420.20">
    <property type="entry name" value="M75 peptidase, HXXE motif"/>
    <property type="match status" value="1"/>
</dbReference>
<dbReference type="EMBL" id="JBGFTU010000035">
    <property type="protein sequence ID" value="MEZ0166950.1"/>
    <property type="molecule type" value="Genomic_DNA"/>
</dbReference>
<evidence type="ECO:0000256" key="3">
    <source>
        <dbReference type="ARBA" id="ARBA00022729"/>
    </source>
</evidence>
<comment type="subcellular location">
    <subcellularLocation>
        <location evidence="1">Periplasm</location>
    </subcellularLocation>
</comment>
<evidence type="ECO:0000256" key="4">
    <source>
        <dbReference type="SAM" id="SignalP"/>
    </source>
</evidence>
<dbReference type="InterPro" id="IPR038352">
    <property type="entry name" value="Imelysin_sf"/>
</dbReference>
<accession>A0ABV4H5T9</accession>
<keyword evidence="8" id="KW-1185">Reference proteome</keyword>
<dbReference type="InterPro" id="IPR034981">
    <property type="entry name" value="Imelysin-like_EfeO/Algp7"/>
</dbReference>
<comment type="similarity">
    <text evidence="2">Belongs to the EfeM/EfeO family.</text>
</comment>
<gene>
    <name evidence="7" type="primary">efeO</name>
    <name evidence="7" type="ORF">AB2L27_19525</name>
</gene>
<dbReference type="InterPro" id="IPR053377">
    <property type="entry name" value="Iron_uptake_EfeM/EfeO"/>
</dbReference>
<feature type="domain" description="EfeO-type cupredoxin-like" evidence="6">
    <location>
        <begin position="30"/>
        <end position="115"/>
    </location>
</feature>
<comment type="caution">
    <text evidence="7">The sequence shown here is derived from an EMBL/GenBank/DDBJ whole genome shotgun (WGS) entry which is preliminary data.</text>
</comment>
<name>A0ABV4H5T9_9ACTN</name>
<dbReference type="Pfam" id="PF13473">
    <property type="entry name" value="Cupredoxin_1"/>
    <property type="match status" value="1"/>
</dbReference>
<feature type="signal peptide" evidence="4">
    <location>
        <begin position="1"/>
        <end position="28"/>
    </location>
</feature>
<dbReference type="InterPro" id="IPR018976">
    <property type="entry name" value="Imelysin-like"/>
</dbReference>
<reference evidence="7 8" key="1">
    <citation type="submission" date="2024-07" db="EMBL/GenBank/DDBJ databases">
        <authorList>
            <person name="Thanompreechachai J."/>
            <person name="Duangmal K."/>
        </authorList>
    </citation>
    <scope>NUCLEOTIDE SEQUENCE [LARGE SCALE GENOMIC DNA]</scope>
    <source>
        <strain evidence="7 8">LSe6-4</strain>
    </source>
</reference>
<dbReference type="PANTHER" id="PTHR39192">
    <property type="entry name" value="IRON UPTAKE SYSTEM COMPONENT EFEO"/>
    <property type="match status" value="1"/>
</dbReference>
<dbReference type="Proteomes" id="UP001565927">
    <property type="component" value="Unassembled WGS sequence"/>
</dbReference>
<organism evidence="7 8">
    <name type="scientific">Kineococcus halophytocola</name>
    <dbReference type="NCBI Taxonomy" id="3234027"/>
    <lineage>
        <taxon>Bacteria</taxon>
        <taxon>Bacillati</taxon>
        <taxon>Actinomycetota</taxon>
        <taxon>Actinomycetes</taxon>
        <taxon>Kineosporiales</taxon>
        <taxon>Kineosporiaceae</taxon>
        <taxon>Kineococcus</taxon>
    </lineage>
</organism>
<dbReference type="CDD" id="cd14656">
    <property type="entry name" value="Imelysin-like_EfeO"/>
    <property type="match status" value="1"/>
</dbReference>
<evidence type="ECO:0000259" key="6">
    <source>
        <dbReference type="Pfam" id="PF13473"/>
    </source>
</evidence>
<feature type="domain" description="Imelysin-like" evidence="5">
    <location>
        <begin position="143"/>
        <end position="373"/>
    </location>
</feature>
<dbReference type="RefSeq" id="WP_370443158.1">
    <property type="nucleotide sequence ID" value="NZ_JBGFTU010000035.1"/>
</dbReference>
<feature type="chain" id="PRO_5047144326" evidence="4">
    <location>
        <begin position="29"/>
        <end position="383"/>
    </location>
</feature>
<dbReference type="Pfam" id="PF09375">
    <property type="entry name" value="Peptidase_M75"/>
    <property type="match status" value="1"/>
</dbReference>
<evidence type="ECO:0000313" key="7">
    <source>
        <dbReference type="EMBL" id="MEZ0166950.1"/>
    </source>
</evidence>
<evidence type="ECO:0000313" key="8">
    <source>
        <dbReference type="Proteomes" id="UP001565927"/>
    </source>
</evidence>
<dbReference type="InterPro" id="IPR028096">
    <property type="entry name" value="EfeO_Cupredoxin"/>
</dbReference>
<evidence type="ECO:0000259" key="5">
    <source>
        <dbReference type="Pfam" id="PF09375"/>
    </source>
</evidence>
<evidence type="ECO:0000256" key="1">
    <source>
        <dbReference type="ARBA" id="ARBA00004418"/>
    </source>
</evidence>
<protein>
    <submittedName>
        <fullName evidence="7">Iron uptake system protein EfeO</fullName>
    </submittedName>
</protein>
<keyword evidence="3 4" id="KW-0732">Signal</keyword>
<dbReference type="PROSITE" id="PS51257">
    <property type="entry name" value="PROKAR_LIPOPROTEIN"/>
    <property type="match status" value="1"/>
</dbReference>
<dbReference type="NCBIfam" id="NF041757">
    <property type="entry name" value="EfeO"/>
    <property type="match status" value="1"/>
</dbReference>
<dbReference type="InterPro" id="IPR050894">
    <property type="entry name" value="EfeM/EfeO_iron_uptake"/>
</dbReference>
<evidence type="ECO:0000256" key="2">
    <source>
        <dbReference type="ARBA" id="ARBA00005989"/>
    </source>
</evidence>
<dbReference type="PANTHER" id="PTHR39192:SF1">
    <property type="entry name" value="IRON UPTAKE SYSTEM COMPONENT EFEO"/>
    <property type="match status" value="1"/>
</dbReference>